<keyword evidence="6 10" id="KW-1133">Transmembrane helix</keyword>
<feature type="transmembrane region" description="Helical" evidence="10">
    <location>
        <begin position="110"/>
        <end position="137"/>
    </location>
</feature>
<comment type="subcellular location">
    <subcellularLocation>
        <location evidence="1 10">Endoplasmic reticulum membrane</location>
        <topology evidence="1 10">Multi-pass membrane protein</topology>
    </subcellularLocation>
</comment>
<evidence type="ECO:0000256" key="2">
    <source>
        <dbReference type="ARBA" id="ARBA00009187"/>
    </source>
</evidence>
<dbReference type="GO" id="GO:0005789">
    <property type="term" value="C:endoplasmic reticulum membrane"/>
    <property type="evidence" value="ECO:0007669"/>
    <property type="project" value="UniProtKB-SubCell"/>
</dbReference>
<keyword evidence="8 10" id="KW-0443">Lipid metabolism</keyword>
<dbReference type="GO" id="GO:0005794">
    <property type="term" value="C:Golgi apparatus"/>
    <property type="evidence" value="ECO:0007669"/>
    <property type="project" value="TreeGrafter"/>
</dbReference>
<dbReference type="GO" id="GO:0006665">
    <property type="term" value="P:sphingolipid metabolic process"/>
    <property type="evidence" value="ECO:0007669"/>
    <property type="project" value="TreeGrafter"/>
</dbReference>
<protein>
    <recommendedName>
        <fullName evidence="10">Protein ARV</fullName>
    </recommendedName>
</protein>
<evidence type="ECO:0000313" key="11">
    <source>
        <dbReference type="EMBL" id="GIX92202.1"/>
    </source>
</evidence>
<dbReference type="PANTHER" id="PTHR14467:SF0">
    <property type="entry name" value="PROTEIN ARV1"/>
    <property type="match status" value="1"/>
</dbReference>
<evidence type="ECO:0000313" key="12">
    <source>
        <dbReference type="Proteomes" id="UP001054837"/>
    </source>
</evidence>
<evidence type="ECO:0000256" key="1">
    <source>
        <dbReference type="ARBA" id="ARBA00004477"/>
    </source>
</evidence>
<dbReference type="InterPro" id="IPR007290">
    <property type="entry name" value="Arv1"/>
</dbReference>
<dbReference type="AlphaFoldDB" id="A0AAV4PAN2"/>
<evidence type="ECO:0000256" key="8">
    <source>
        <dbReference type="ARBA" id="ARBA00023098"/>
    </source>
</evidence>
<keyword evidence="12" id="KW-1185">Reference proteome</keyword>
<dbReference type="GO" id="GO:0097036">
    <property type="term" value="P:regulation of plasma membrane sterol distribution"/>
    <property type="evidence" value="ECO:0007669"/>
    <property type="project" value="UniProtKB-UniRule"/>
</dbReference>
<evidence type="ECO:0000256" key="6">
    <source>
        <dbReference type="ARBA" id="ARBA00022989"/>
    </source>
</evidence>
<evidence type="ECO:0000256" key="10">
    <source>
        <dbReference type="RuleBase" id="RU368065"/>
    </source>
</evidence>
<comment type="caution">
    <text evidence="11">The sequence shown here is derived from an EMBL/GenBank/DDBJ whole genome shotgun (WGS) entry which is preliminary data.</text>
</comment>
<dbReference type="PANTHER" id="PTHR14467">
    <property type="entry name" value="ARV1"/>
    <property type="match status" value="1"/>
</dbReference>
<comment type="function">
    <text evidence="10">Mediator of sterol homeostasis involved in sterol uptake, trafficking and distribution into membranes.</text>
</comment>
<sequence>MQEYICVHCGANNRSIYKQFSDEIIKLTKCDNCNNLVDEYVETEYSIIIIDMLLLRKEALRHVLFNSNLKVAWKLIVLYILCDAYEKMASQKHFWKKTFKPDMFVSELELNFYFMCLKSFLEYFIFATLIIVILYHTQVKTVKRFSSKNLFNCIVLASYGKLFMLPVLIWSKDEEYCEILIILFIFLSQLQIMRVTTNLSSLVIVVLLIGISELGYLILKYIK</sequence>
<evidence type="ECO:0000256" key="9">
    <source>
        <dbReference type="ARBA" id="ARBA00023136"/>
    </source>
</evidence>
<keyword evidence="5 10" id="KW-0256">Endoplasmic reticulum</keyword>
<keyword evidence="9 10" id="KW-0472">Membrane</keyword>
<dbReference type="Pfam" id="PF04161">
    <property type="entry name" value="Arv1"/>
    <property type="match status" value="1"/>
</dbReference>
<proteinExistence type="inferred from homology"/>
<keyword evidence="3 10" id="KW-0813">Transport</keyword>
<comment type="similarity">
    <text evidence="2 10">Belongs to the ARV1 family.</text>
</comment>
<name>A0AAV4PAN2_9ARAC</name>
<keyword evidence="7 10" id="KW-0445">Lipid transport</keyword>
<dbReference type="GO" id="GO:0032366">
    <property type="term" value="P:intracellular sterol transport"/>
    <property type="evidence" value="ECO:0007669"/>
    <property type="project" value="UniProtKB-UniRule"/>
</dbReference>
<dbReference type="Proteomes" id="UP001054837">
    <property type="component" value="Unassembled WGS sequence"/>
</dbReference>
<reference evidence="11 12" key="1">
    <citation type="submission" date="2021-06" db="EMBL/GenBank/DDBJ databases">
        <title>Caerostris darwini draft genome.</title>
        <authorList>
            <person name="Kono N."/>
            <person name="Arakawa K."/>
        </authorList>
    </citation>
    <scope>NUCLEOTIDE SEQUENCE [LARGE SCALE GENOMIC DNA]</scope>
</reference>
<dbReference type="GO" id="GO:0032541">
    <property type="term" value="C:cortical endoplasmic reticulum"/>
    <property type="evidence" value="ECO:0007669"/>
    <property type="project" value="TreeGrafter"/>
</dbReference>
<evidence type="ECO:0000256" key="7">
    <source>
        <dbReference type="ARBA" id="ARBA00023055"/>
    </source>
</evidence>
<evidence type="ECO:0000256" key="4">
    <source>
        <dbReference type="ARBA" id="ARBA00022692"/>
    </source>
</evidence>
<dbReference type="EMBL" id="BPLQ01002377">
    <property type="protein sequence ID" value="GIX92202.1"/>
    <property type="molecule type" value="Genomic_DNA"/>
</dbReference>
<dbReference type="GO" id="GO:0016125">
    <property type="term" value="P:sterol metabolic process"/>
    <property type="evidence" value="ECO:0007669"/>
    <property type="project" value="UniProtKB-UniRule"/>
</dbReference>
<gene>
    <name evidence="11" type="primary">Arv1</name>
    <name evidence="11" type="ORF">CDAR_262121</name>
</gene>
<keyword evidence="4 10" id="KW-0812">Transmembrane</keyword>
<organism evidence="11 12">
    <name type="scientific">Caerostris darwini</name>
    <dbReference type="NCBI Taxonomy" id="1538125"/>
    <lineage>
        <taxon>Eukaryota</taxon>
        <taxon>Metazoa</taxon>
        <taxon>Ecdysozoa</taxon>
        <taxon>Arthropoda</taxon>
        <taxon>Chelicerata</taxon>
        <taxon>Arachnida</taxon>
        <taxon>Araneae</taxon>
        <taxon>Araneomorphae</taxon>
        <taxon>Entelegynae</taxon>
        <taxon>Araneoidea</taxon>
        <taxon>Araneidae</taxon>
        <taxon>Caerostris</taxon>
    </lineage>
</organism>
<evidence type="ECO:0000256" key="3">
    <source>
        <dbReference type="ARBA" id="ARBA00022448"/>
    </source>
</evidence>
<evidence type="ECO:0000256" key="5">
    <source>
        <dbReference type="ARBA" id="ARBA00022824"/>
    </source>
</evidence>
<feature type="transmembrane region" description="Helical" evidence="10">
    <location>
        <begin position="199"/>
        <end position="219"/>
    </location>
</feature>
<feature type="transmembrane region" description="Helical" evidence="10">
    <location>
        <begin position="149"/>
        <end position="169"/>
    </location>
</feature>
<feature type="transmembrane region" description="Helical" evidence="10">
    <location>
        <begin position="176"/>
        <end position="193"/>
    </location>
</feature>
<accession>A0AAV4PAN2</accession>